<protein>
    <submittedName>
        <fullName evidence="2">Uncharacterized protein</fullName>
    </submittedName>
</protein>
<reference evidence="2" key="1">
    <citation type="submission" date="2023-03" db="EMBL/GenBank/DDBJ databases">
        <title>Massive genome expansion in bonnet fungi (Mycena s.s.) driven by repeated elements and novel gene families across ecological guilds.</title>
        <authorList>
            <consortium name="Lawrence Berkeley National Laboratory"/>
            <person name="Harder C.B."/>
            <person name="Miyauchi S."/>
            <person name="Viragh M."/>
            <person name="Kuo A."/>
            <person name="Thoen E."/>
            <person name="Andreopoulos B."/>
            <person name="Lu D."/>
            <person name="Skrede I."/>
            <person name="Drula E."/>
            <person name="Henrissat B."/>
            <person name="Morin E."/>
            <person name="Kohler A."/>
            <person name="Barry K."/>
            <person name="LaButti K."/>
            <person name="Morin E."/>
            <person name="Salamov A."/>
            <person name="Lipzen A."/>
            <person name="Mereny Z."/>
            <person name="Hegedus B."/>
            <person name="Baldrian P."/>
            <person name="Stursova M."/>
            <person name="Weitz H."/>
            <person name="Taylor A."/>
            <person name="Grigoriev I.V."/>
            <person name="Nagy L.G."/>
            <person name="Martin F."/>
            <person name="Kauserud H."/>
        </authorList>
    </citation>
    <scope>NUCLEOTIDE SEQUENCE</scope>
    <source>
        <strain evidence="2">CBHHK188m</strain>
    </source>
</reference>
<evidence type="ECO:0000313" key="3">
    <source>
        <dbReference type="Proteomes" id="UP001215280"/>
    </source>
</evidence>
<organism evidence="2 3">
    <name type="scientific">Mycena maculata</name>
    <dbReference type="NCBI Taxonomy" id="230809"/>
    <lineage>
        <taxon>Eukaryota</taxon>
        <taxon>Fungi</taxon>
        <taxon>Dikarya</taxon>
        <taxon>Basidiomycota</taxon>
        <taxon>Agaricomycotina</taxon>
        <taxon>Agaricomycetes</taxon>
        <taxon>Agaricomycetidae</taxon>
        <taxon>Agaricales</taxon>
        <taxon>Marasmiineae</taxon>
        <taxon>Mycenaceae</taxon>
        <taxon>Mycena</taxon>
    </lineage>
</organism>
<gene>
    <name evidence="2" type="ORF">DFH07DRAFT_775010</name>
</gene>
<accession>A0AAD7N7Z6</accession>
<feature type="region of interest" description="Disordered" evidence="1">
    <location>
        <begin position="173"/>
        <end position="194"/>
    </location>
</feature>
<feature type="region of interest" description="Disordered" evidence="1">
    <location>
        <begin position="805"/>
        <end position="834"/>
    </location>
</feature>
<keyword evidence="3" id="KW-1185">Reference proteome</keyword>
<feature type="compositionally biased region" description="Low complexity" evidence="1">
    <location>
        <begin position="173"/>
        <end position="189"/>
    </location>
</feature>
<name>A0AAD7N7Z6_9AGAR</name>
<dbReference type="AlphaFoldDB" id="A0AAD7N7Z6"/>
<feature type="compositionally biased region" description="Polar residues" evidence="1">
    <location>
        <begin position="40"/>
        <end position="51"/>
    </location>
</feature>
<dbReference type="GO" id="GO:0003676">
    <property type="term" value="F:nucleic acid binding"/>
    <property type="evidence" value="ECO:0007669"/>
    <property type="project" value="InterPro"/>
</dbReference>
<dbReference type="SUPFAM" id="SSF53098">
    <property type="entry name" value="Ribonuclease H-like"/>
    <property type="match status" value="1"/>
</dbReference>
<dbReference type="Gene3D" id="3.30.420.10">
    <property type="entry name" value="Ribonuclease H-like superfamily/Ribonuclease H"/>
    <property type="match status" value="1"/>
</dbReference>
<feature type="compositionally biased region" description="Polar residues" evidence="1">
    <location>
        <begin position="108"/>
        <end position="128"/>
    </location>
</feature>
<comment type="caution">
    <text evidence="2">The sequence shown here is derived from an EMBL/GenBank/DDBJ whole genome shotgun (WGS) entry which is preliminary data.</text>
</comment>
<evidence type="ECO:0000256" key="1">
    <source>
        <dbReference type="SAM" id="MobiDB-lite"/>
    </source>
</evidence>
<dbReference type="InterPro" id="IPR012337">
    <property type="entry name" value="RNaseH-like_sf"/>
</dbReference>
<dbReference type="InterPro" id="IPR036397">
    <property type="entry name" value="RNaseH_sf"/>
</dbReference>
<proteinExistence type="predicted"/>
<sequence length="1086" mass="118210">MEANNQPAPGPVKVKGTWGGGRIGAGRPRKNPLPVAKTVKANTLGNLSSAVHPQLRAGGSRSSTSASLAPAAFFHPYNTHRPVPRSATVSAPSQRPSFWAAVGASHSEPISTGNSEGNTSVSPNTDPLQISLDDFTQLNEQLKFITENDEHADIAAASDRIIDDSLIEDISDSAESTAEAAEAETQSSQPKEHSVIHKYLKGVVTRLQQEEVANGKPLCYTRGDFFDRPPHPIFALESSKDTTGLDPDELCFPMVFVWLPHLLPGHPDRFKCTCGKPLSKNGFHDNPIARRVRDMPTDFFLFTNRYICDSRKVNDPGCGTSHRGIDLHIIEQLPRFVQAAFPAYISARGAISRLMMQQMANTFASRFGPAPFSELISEIQHRHHADSELMYLGAADFYGRLGVKPFSAFNDPNGYAGVPPSVKYLKGMFTDYITAIRIYIEREIASLPLGIAKGDHTFAFLKYMGGVKGEDIFTAAYTVGNEFEEIRAHALTLNKSLSFLKDMFEGIRQGLKNSQNAPTQVMYTDSPQLERSFHEDMNSSLLKDVQPVTDWTDLPPFECTLDIPTAVISDSVAIEEITHDVLADLIPAASSPQFHPIALAIKTENCAGKPAPLDIIQIQTKDKNFVLKITALTSRSHILPSLISILTNPHIIKIGHSIHQTLQTISDTLSLPEIGTIDSIGLPLQPIQAITDGQPVTLVQGCKPIAEGTIIGTHSGYLNAAMDDQGHTLRINVSATCSLIQISKVLVPGAIHALHKQTMEWIFAHGKQAVVTTSQLHTRSETPPLPSDSLARAFAIPVPPSLSQADPEFTLTYSPGQPSNSNIVGNESDDDLESPDDDLDFEGMQLAAPVPMNPDPIDGINDDLFGPEINELETHHKKVLSWNSELSTLTNGANFAARKALLEILNSSDNHVDVLPALPLPDSMPDGEVDLSIAGSLDPRSFNPMAMLPAQGELGDSDFIHHDHSGESSLTQLTVHNMIQPSGQEDTYMSVSTVTESTPRVQQMVHQMLLPGAGHPVSRSSKSNADRCAVPERRRIWPSVTTQAENVAKGRNIAPYSSSENLFWAWVARNGFKVPRRFGSGARHPG</sequence>
<feature type="compositionally biased region" description="Low complexity" evidence="1">
    <location>
        <begin position="55"/>
        <end position="66"/>
    </location>
</feature>
<feature type="region of interest" description="Disordered" evidence="1">
    <location>
        <begin position="1"/>
        <end position="66"/>
    </location>
</feature>
<feature type="region of interest" description="Disordered" evidence="1">
    <location>
        <begin position="106"/>
        <end position="128"/>
    </location>
</feature>
<dbReference type="Proteomes" id="UP001215280">
    <property type="component" value="Unassembled WGS sequence"/>
</dbReference>
<feature type="compositionally biased region" description="Polar residues" evidence="1">
    <location>
        <begin position="811"/>
        <end position="825"/>
    </location>
</feature>
<evidence type="ECO:0000313" key="2">
    <source>
        <dbReference type="EMBL" id="KAJ7750668.1"/>
    </source>
</evidence>
<dbReference type="EMBL" id="JARJLG010000081">
    <property type="protein sequence ID" value="KAJ7750668.1"/>
    <property type="molecule type" value="Genomic_DNA"/>
</dbReference>